<dbReference type="Proteomes" id="UP000050417">
    <property type="component" value="Unassembled WGS sequence"/>
</dbReference>
<accession>A0A0P6WY58</accession>
<name>A0A0P6WY58_9CHLR</name>
<dbReference type="SUPFAM" id="SSF48452">
    <property type="entry name" value="TPR-like"/>
    <property type="match status" value="1"/>
</dbReference>
<evidence type="ECO:0000313" key="1">
    <source>
        <dbReference type="EMBL" id="KPL71477.1"/>
    </source>
</evidence>
<dbReference type="RefSeq" id="WP_075064342.1">
    <property type="nucleotide sequence ID" value="NZ_LGCL01000041.1"/>
</dbReference>
<gene>
    <name evidence="1" type="ORF">ADN00_17515</name>
</gene>
<dbReference type="EMBL" id="LGCL01000041">
    <property type="protein sequence ID" value="KPL71477.1"/>
    <property type="molecule type" value="Genomic_DNA"/>
</dbReference>
<dbReference type="OrthoDB" id="9828149at2"/>
<organism evidence="1 2">
    <name type="scientific">Ornatilinea apprima</name>
    <dbReference type="NCBI Taxonomy" id="1134406"/>
    <lineage>
        <taxon>Bacteria</taxon>
        <taxon>Bacillati</taxon>
        <taxon>Chloroflexota</taxon>
        <taxon>Anaerolineae</taxon>
        <taxon>Anaerolineales</taxon>
        <taxon>Anaerolineaceae</taxon>
        <taxon>Ornatilinea</taxon>
    </lineage>
</organism>
<dbReference type="AlphaFoldDB" id="A0A0P6WY58"/>
<evidence type="ECO:0000313" key="2">
    <source>
        <dbReference type="Proteomes" id="UP000050417"/>
    </source>
</evidence>
<sequence>MISLQDLKKWLNHFDASSLGLQSREYLDQAADAQTPSVTRHVVIEKLLEHARVSLKPLEYAEANFMAGVIFAEKEGDYRQSQAAFERALAGFEGDEHRRAVALWAVGMMERKNLQAGAGYRSWQTAFEIFDSIAERHKLAGQAERLQLAPWYQERADRMQKEIALTAEHGYTLLDRFEPSPLDEITKALLRKAIKLTDGQQYASAYAVLRQVCKHSRLAEDYLNTPAGLLECGLVCYQAGFQEAACDFLHEAIEKYPPLSHRQAAAYWMYGCMLAGDLNHLGEIDLALTALQNALNIFSYLEKRSTDQNHKKKMIWYTQQHNLLEAAYQAALKDWISI</sequence>
<comment type="caution">
    <text evidence="1">The sequence shown here is derived from an EMBL/GenBank/DDBJ whole genome shotgun (WGS) entry which is preliminary data.</text>
</comment>
<keyword evidence="2" id="KW-1185">Reference proteome</keyword>
<reference evidence="1 2" key="1">
    <citation type="submission" date="2015-07" db="EMBL/GenBank/DDBJ databases">
        <title>Genome sequence of Ornatilinea apprima DSM 23815.</title>
        <authorList>
            <person name="Hemp J."/>
            <person name="Ward L.M."/>
            <person name="Pace L.A."/>
            <person name="Fischer W.W."/>
        </authorList>
    </citation>
    <scope>NUCLEOTIDE SEQUENCE [LARGE SCALE GENOMIC DNA]</scope>
    <source>
        <strain evidence="1 2">P3M-1</strain>
    </source>
</reference>
<dbReference type="InterPro" id="IPR011990">
    <property type="entry name" value="TPR-like_helical_dom_sf"/>
</dbReference>
<proteinExistence type="predicted"/>
<protein>
    <submittedName>
        <fullName evidence="1">Uncharacterized protein</fullName>
    </submittedName>
</protein>
<dbReference type="STRING" id="1134406.ADN00_17515"/>